<dbReference type="AlphaFoldDB" id="A0A918I3V7"/>
<reference evidence="1" key="2">
    <citation type="submission" date="2020-09" db="EMBL/GenBank/DDBJ databases">
        <authorList>
            <person name="Sun Q."/>
            <person name="Ohkuma M."/>
        </authorList>
    </citation>
    <scope>NUCLEOTIDE SEQUENCE</scope>
    <source>
        <strain evidence="1">JCM 4391</strain>
    </source>
</reference>
<accession>A0A918I3V7</accession>
<reference evidence="1" key="1">
    <citation type="journal article" date="2014" name="Int. J. Syst. Evol. Microbiol.">
        <title>Complete genome sequence of Corynebacterium casei LMG S-19264T (=DSM 44701T), isolated from a smear-ripened cheese.</title>
        <authorList>
            <consortium name="US DOE Joint Genome Institute (JGI-PGF)"/>
            <person name="Walter F."/>
            <person name="Albersmeier A."/>
            <person name="Kalinowski J."/>
            <person name="Ruckert C."/>
        </authorList>
    </citation>
    <scope>NUCLEOTIDE SEQUENCE</scope>
    <source>
        <strain evidence="1">JCM 4391</strain>
    </source>
</reference>
<gene>
    <name evidence="1" type="ORF">GCM10010274_66200</name>
</gene>
<evidence type="ECO:0000313" key="2">
    <source>
        <dbReference type="Proteomes" id="UP000636661"/>
    </source>
</evidence>
<dbReference type="Proteomes" id="UP000636661">
    <property type="component" value="Unassembled WGS sequence"/>
</dbReference>
<protein>
    <submittedName>
        <fullName evidence="1">Uncharacterized protein</fullName>
    </submittedName>
</protein>
<sequence>MSTLEGLVRDVANQAAHAVEADDLSPEAIGTALGISPDKASSRITGYLYHR</sequence>
<name>A0A918I3V7_9ACTN</name>
<organism evidence="1 2">
    <name type="scientific">Streptomyces lavendofoliae</name>
    <dbReference type="NCBI Taxonomy" id="67314"/>
    <lineage>
        <taxon>Bacteria</taxon>
        <taxon>Bacillati</taxon>
        <taxon>Actinomycetota</taxon>
        <taxon>Actinomycetes</taxon>
        <taxon>Kitasatosporales</taxon>
        <taxon>Streptomycetaceae</taxon>
        <taxon>Streptomyces</taxon>
    </lineage>
</organism>
<dbReference type="EMBL" id="BMTP01000038">
    <property type="protein sequence ID" value="GGU68656.1"/>
    <property type="molecule type" value="Genomic_DNA"/>
</dbReference>
<evidence type="ECO:0000313" key="1">
    <source>
        <dbReference type="EMBL" id="GGU68656.1"/>
    </source>
</evidence>
<comment type="caution">
    <text evidence="1">The sequence shown here is derived from an EMBL/GenBank/DDBJ whole genome shotgun (WGS) entry which is preliminary data.</text>
</comment>
<keyword evidence="2" id="KW-1185">Reference proteome</keyword>
<dbReference type="RefSeq" id="WP_189554936.1">
    <property type="nucleotide sequence ID" value="NZ_BMTP01000038.1"/>
</dbReference>
<proteinExistence type="predicted"/>